<dbReference type="Proteomes" id="UP001062846">
    <property type="component" value="Chromosome 5"/>
</dbReference>
<accession>A0ACC0NT79</accession>
<dbReference type="EMBL" id="CM046392">
    <property type="protein sequence ID" value="KAI8556186.1"/>
    <property type="molecule type" value="Genomic_DNA"/>
</dbReference>
<organism evidence="1 2">
    <name type="scientific">Rhododendron molle</name>
    <name type="common">Chinese azalea</name>
    <name type="synonym">Azalea mollis</name>
    <dbReference type="NCBI Taxonomy" id="49168"/>
    <lineage>
        <taxon>Eukaryota</taxon>
        <taxon>Viridiplantae</taxon>
        <taxon>Streptophyta</taxon>
        <taxon>Embryophyta</taxon>
        <taxon>Tracheophyta</taxon>
        <taxon>Spermatophyta</taxon>
        <taxon>Magnoliopsida</taxon>
        <taxon>eudicotyledons</taxon>
        <taxon>Gunneridae</taxon>
        <taxon>Pentapetalae</taxon>
        <taxon>asterids</taxon>
        <taxon>Ericales</taxon>
        <taxon>Ericaceae</taxon>
        <taxon>Ericoideae</taxon>
        <taxon>Rhodoreae</taxon>
        <taxon>Rhododendron</taxon>
    </lineage>
</organism>
<comment type="caution">
    <text evidence="1">The sequence shown here is derived from an EMBL/GenBank/DDBJ whole genome shotgun (WGS) entry which is preliminary data.</text>
</comment>
<keyword evidence="2" id="KW-1185">Reference proteome</keyword>
<reference evidence="1" key="1">
    <citation type="submission" date="2022-02" db="EMBL/GenBank/DDBJ databases">
        <title>Plant Genome Project.</title>
        <authorList>
            <person name="Zhang R.-G."/>
        </authorList>
    </citation>
    <scope>NUCLEOTIDE SEQUENCE</scope>
    <source>
        <strain evidence="1">AT1</strain>
    </source>
</reference>
<sequence>MRSPSQSTNHPEDSRPEIIGADEEDSQPPPELTMGAGEEESQPVPLPNLPPEITVEILSRLPVKSLLRLRCVCKSWRSLISGREFAKTHLGLASSIDTDYAHHRLLITSPFAFVMSCSLYSILDELSDTDVVELDYPLYGDGRGGHLGVRDLGCCDGLVCIETKSALCLWNPSTRKSKRLPSVDLPHGHIVVYGFGYDSSIDDYKVVGFLYGHSGIDFEVKVYMLRTDSWRRIGDFPHGDLPYPHSSGVFVDGALHWNVSRETNGIIVSLDLAKETYGKILKPEYRDGRLYETLCAFNGCLCVLYDYRICAHLWVMKEYGIRDSWTKLAVVPYATRVSNLQYLDTMPFFIFKNGEVLLYTRKHLVRYNLKDGTFTYPTSPIDLASSILHPYIESLVSVGMDANKGVPCAPMVQY</sequence>
<protein>
    <submittedName>
        <fullName evidence="1">Uncharacterized protein</fullName>
    </submittedName>
</protein>
<gene>
    <name evidence="1" type="ORF">RHMOL_Rhmol05G0232500</name>
</gene>
<proteinExistence type="predicted"/>
<name>A0ACC0NT79_RHOML</name>
<evidence type="ECO:0000313" key="1">
    <source>
        <dbReference type="EMBL" id="KAI8556186.1"/>
    </source>
</evidence>
<evidence type="ECO:0000313" key="2">
    <source>
        <dbReference type="Proteomes" id="UP001062846"/>
    </source>
</evidence>